<gene>
    <name evidence="1" type="ORF">LIER_18206</name>
</gene>
<sequence>MMRYDIEKKSAKNVEIRGERSSPIYSHIYQESLVLLKNGGPTVPQKQVAHNSKKIEKPKKRDKFLSHGFKLVL</sequence>
<evidence type="ECO:0000313" key="2">
    <source>
        <dbReference type="Proteomes" id="UP001454036"/>
    </source>
</evidence>
<keyword evidence="2" id="KW-1185">Reference proteome</keyword>
<dbReference type="Proteomes" id="UP001454036">
    <property type="component" value="Unassembled WGS sequence"/>
</dbReference>
<comment type="caution">
    <text evidence="1">The sequence shown here is derived from an EMBL/GenBank/DDBJ whole genome shotgun (WGS) entry which is preliminary data.</text>
</comment>
<proteinExistence type="predicted"/>
<reference evidence="1 2" key="1">
    <citation type="submission" date="2024-01" db="EMBL/GenBank/DDBJ databases">
        <title>The complete chloroplast genome sequence of Lithospermum erythrorhizon: insights into the phylogenetic relationship among Boraginaceae species and the maternal lineages of purple gromwells.</title>
        <authorList>
            <person name="Okada T."/>
            <person name="Watanabe K."/>
        </authorList>
    </citation>
    <scope>NUCLEOTIDE SEQUENCE [LARGE SCALE GENOMIC DNA]</scope>
</reference>
<name>A0AAV3QEV3_LITER</name>
<accession>A0AAV3QEV3</accession>
<protein>
    <submittedName>
        <fullName evidence="1">Uncharacterized protein</fullName>
    </submittedName>
</protein>
<evidence type="ECO:0000313" key="1">
    <source>
        <dbReference type="EMBL" id="GAA0162015.1"/>
    </source>
</evidence>
<dbReference type="AlphaFoldDB" id="A0AAV3QEV3"/>
<dbReference type="EMBL" id="BAABME010004340">
    <property type="protein sequence ID" value="GAA0162015.1"/>
    <property type="molecule type" value="Genomic_DNA"/>
</dbReference>
<organism evidence="1 2">
    <name type="scientific">Lithospermum erythrorhizon</name>
    <name type="common">Purple gromwell</name>
    <name type="synonym">Lithospermum officinale var. erythrorhizon</name>
    <dbReference type="NCBI Taxonomy" id="34254"/>
    <lineage>
        <taxon>Eukaryota</taxon>
        <taxon>Viridiplantae</taxon>
        <taxon>Streptophyta</taxon>
        <taxon>Embryophyta</taxon>
        <taxon>Tracheophyta</taxon>
        <taxon>Spermatophyta</taxon>
        <taxon>Magnoliopsida</taxon>
        <taxon>eudicotyledons</taxon>
        <taxon>Gunneridae</taxon>
        <taxon>Pentapetalae</taxon>
        <taxon>asterids</taxon>
        <taxon>lamiids</taxon>
        <taxon>Boraginales</taxon>
        <taxon>Boraginaceae</taxon>
        <taxon>Boraginoideae</taxon>
        <taxon>Lithospermeae</taxon>
        <taxon>Lithospermum</taxon>
    </lineage>
</organism>